<keyword evidence="6" id="KW-0482">Metalloprotease</keyword>
<name>A0A8K0KFI4_LADFU</name>
<dbReference type="InterPro" id="IPR037219">
    <property type="entry name" value="Peptidase_M41-like"/>
</dbReference>
<evidence type="ECO:0000313" key="8">
    <source>
        <dbReference type="EMBL" id="KAG8233408.1"/>
    </source>
</evidence>
<dbReference type="InterPro" id="IPR027417">
    <property type="entry name" value="P-loop_NTPase"/>
</dbReference>
<keyword evidence="5" id="KW-0067">ATP-binding</keyword>
<evidence type="ECO:0000313" key="9">
    <source>
        <dbReference type="Proteomes" id="UP000792457"/>
    </source>
</evidence>
<dbReference type="PANTHER" id="PTHR43655">
    <property type="entry name" value="ATP-DEPENDENT PROTEASE"/>
    <property type="match status" value="1"/>
</dbReference>
<reference evidence="8" key="2">
    <citation type="submission" date="2017-10" db="EMBL/GenBank/DDBJ databases">
        <title>Ladona fulva Genome sequencing and assembly.</title>
        <authorList>
            <person name="Murali S."/>
            <person name="Richards S."/>
            <person name="Bandaranaike D."/>
            <person name="Bellair M."/>
            <person name="Blankenburg K."/>
            <person name="Chao H."/>
            <person name="Dinh H."/>
            <person name="Doddapaneni H."/>
            <person name="Dugan-Rocha S."/>
            <person name="Elkadiri S."/>
            <person name="Gnanaolivu R."/>
            <person name="Hernandez B."/>
            <person name="Skinner E."/>
            <person name="Javaid M."/>
            <person name="Lee S."/>
            <person name="Li M."/>
            <person name="Ming W."/>
            <person name="Munidasa M."/>
            <person name="Muniz J."/>
            <person name="Nguyen L."/>
            <person name="Hughes D."/>
            <person name="Osuji N."/>
            <person name="Pu L.-L."/>
            <person name="Puazo M."/>
            <person name="Qu C."/>
            <person name="Quiroz J."/>
            <person name="Raj R."/>
            <person name="Weissenberger G."/>
            <person name="Xin Y."/>
            <person name="Zou X."/>
            <person name="Han Y."/>
            <person name="Worley K."/>
            <person name="Muzny D."/>
            <person name="Gibbs R."/>
        </authorList>
    </citation>
    <scope>NUCLEOTIDE SEQUENCE</scope>
    <source>
        <strain evidence="8">Sampled in the wild</strain>
    </source>
</reference>
<dbReference type="Pfam" id="PF00004">
    <property type="entry name" value="AAA"/>
    <property type="match status" value="1"/>
</dbReference>
<dbReference type="GO" id="GO:0046872">
    <property type="term" value="F:metal ion binding"/>
    <property type="evidence" value="ECO:0007669"/>
    <property type="project" value="UniProtKB-KW"/>
</dbReference>
<dbReference type="GO" id="GO:0005745">
    <property type="term" value="C:m-AAA complex"/>
    <property type="evidence" value="ECO:0007669"/>
    <property type="project" value="TreeGrafter"/>
</dbReference>
<keyword evidence="6" id="KW-0378">Hydrolase</keyword>
<organism evidence="8 9">
    <name type="scientific">Ladona fulva</name>
    <name type="common">Scarce chaser dragonfly</name>
    <name type="synonym">Libellula fulva</name>
    <dbReference type="NCBI Taxonomy" id="123851"/>
    <lineage>
        <taxon>Eukaryota</taxon>
        <taxon>Metazoa</taxon>
        <taxon>Ecdysozoa</taxon>
        <taxon>Arthropoda</taxon>
        <taxon>Hexapoda</taxon>
        <taxon>Insecta</taxon>
        <taxon>Pterygota</taxon>
        <taxon>Palaeoptera</taxon>
        <taxon>Odonata</taxon>
        <taxon>Epiprocta</taxon>
        <taxon>Anisoptera</taxon>
        <taxon>Libelluloidea</taxon>
        <taxon>Libellulidae</taxon>
        <taxon>Ladona</taxon>
    </lineage>
</organism>
<feature type="domain" description="AAA+ ATPase" evidence="7">
    <location>
        <begin position="238"/>
        <end position="388"/>
    </location>
</feature>
<evidence type="ECO:0000256" key="4">
    <source>
        <dbReference type="ARBA" id="ARBA00022833"/>
    </source>
</evidence>
<dbReference type="AlphaFoldDB" id="A0A8K0KFI4"/>
<evidence type="ECO:0000256" key="1">
    <source>
        <dbReference type="ARBA" id="ARBA00001947"/>
    </source>
</evidence>
<dbReference type="Proteomes" id="UP000792457">
    <property type="component" value="Unassembled WGS sequence"/>
</dbReference>
<evidence type="ECO:0000259" key="7">
    <source>
        <dbReference type="SMART" id="SM00382"/>
    </source>
</evidence>
<dbReference type="GO" id="GO:0034982">
    <property type="term" value="P:mitochondrial protein processing"/>
    <property type="evidence" value="ECO:0007669"/>
    <property type="project" value="TreeGrafter"/>
</dbReference>
<reference evidence="8" key="1">
    <citation type="submission" date="2013-04" db="EMBL/GenBank/DDBJ databases">
        <authorList>
            <person name="Qu J."/>
            <person name="Murali S.C."/>
            <person name="Bandaranaike D."/>
            <person name="Bellair M."/>
            <person name="Blankenburg K."/>
            <person name="Chao H."/>
            <person name="Dinh H."/>
            <person name="Doddapaneni H."/>
            <person name="Downs B."/>
            <person name="Dugan-Rocha S."/>
            <person name="Elkadiri S."/>
            <person name="Gnanaolivu R.D."/>
            <person name="Hernandez B."/>
            <person name="Javaid M."/>
            <person name="Jayaseelan J.C."/>
            <person name="Lee S."/>
            <person name="Li M."/>
            <person name="Ming W."/>
            <person name="Munidasa M."/>
            <person name="Muniz J."/>
            <person name="Nguyen L."/>
            <person name="Ongeri F."/>
            <person name="Osuji N."/>
            <person name="Pu L.-L."/>
            <person name="Puazo M."/>
            <person name="Qu C."/>
            <person name="Quiroz J."/>
            <person name="Raj R."/>
            <person name="Weissenberger G."/>
            <person name="Xin Y."/>
            <person name="Zou X."/>
            <person name="Han Y."/>
            <person name="Richards S."/>
            <person name="Worley K."/>
            <person name="Muzny D."/>
            <person name="Gibbs R."/>
        </authorList>
    </citation>
    <scope>NUCLEOTIDE SEQUENCE</scope>
    <source>
        <strain evidence="8">Sampled in the wild</strain>
    </source>
</reference>
<dbReference type="Pfam" id="PF01434">
    <property type="entry name" value="Peptidase_M41"/>
    <property type="match status" value="1"/>
</dbReference>
<proteinExistence type="predicted"/>
<dbReference type="Gene3D" id="1.20.58.760">
    <property type="entry name" value="Peptidase M41"/>
    <property type="match status" value="1"/>
</dbReference>
<dbReference type="GO" id="GO:0005524">
    <property type="term" value="F:ATP binding"/>
    <property type="evidence" value="ECO:0007669"/>
    <property type="project" value="UniProtKB-KW"/>
</dbReference>
<sequence length="429" mass="46337">MEHKHFHMNIADTNKFEEKLRLAERRLGIPAEEGCGVPVIYERNSDTAGKLLASLIVVGLILSLISRSRTIRPPISMDTFTQMGRAKFTLVDPLTGPGKGVHFSDVAGLKEAKQEVAEFVDYLKRPEHYRSLGAKVTIVPRTNMTLGFAQYTQTDSGDQVWGADIANVVNEGALHAARHGNKKVVGSDLEYAVERVVGGTEKRSSVMSPAERKVVAYHESGHAIVGWMLPTTDALLKVPKGALLLGPPGCGKTLLAKAVATESNVPFLSMNGSEFIEMIGGLGAARVRDLFKEARKRSPCIIYIDEIDAIGRQRSTAIGGRGPMDGTSGEGEQTLNQLLVEMDGMASKEGVLMLASTNRPDVLDKLFEKMCMALGGRVAESLTFNSITTGAQNDLERVTRMAYAQVKQFGMSEAVGLVSFPDETGKDAG</sequence>
<dbReference type="PANTHER" id="PTHR43655:SF8">
    <property type="entry name" value="PARAPLEGIN"/>
    <property type="match status" value="1"/>
</dbReference>
<dbReference type="GO" id="GO:0004176">
    <property type="term" value="F:ATP-dependent peptidase activity"/>
    <property type="evidence" value="ECO:0007669"/>
    <property type="project" value="InterPro"/>
</dbReference>
<evidence type="ECO:0000256" key="2">
    <source>
        <dbReference type="ARBA" id="ARBA00022723"/>
    </source>
</evidence>
<dbReference type="Gene3D" id="3.40.1690.20">
    <property type="match status" value="1"/>
</dbReference>
<dbReference type="EMBL" id="KZ308717">
    <property type="protein sequence ID" value="KAG8233408.1"/>
    <property type="molecule type" value="Genomic_DNA"/>
</dbReference>
<dbReference type="SUPFAM" id="SSF52540">
    <property type="entry name" value="P-loop containing nucleoside triphosphate hydrolases"/>
    <property type="match status" value="1"/>
</dbReference>
<dbReference type="InterPro" id="IPR003593">
    <property type="entry name" value="AAA+_ATPase"/>
</dbReference>
<dbReference type="InterPro" id="IPR050928">
    <property type="entry name" value="ATP-dep_Zn_Metalloprotease"/>
</dbReference>
<keyword evidence="2" id="KW-0479">Metal-binding</keyword>
<dbReference type="Gene3D" id="3.40.50.300">
    <property type="entry name" value="P-loop containing nucleotide triphosphate hydrolases"/>
    <property type="match status" value="1"/>
</dbReference>
<dbReference type="InterPro" id="IPR000642">
    <property type="entry name" value="Peptidase_M41"/>
</dbReference>
<dbReference type="InterPro" id="IPR003959">
    <property type="entry name" value="ATPase_AAA_core"/>
</dbReference>
<keyword evidence="6" id="KW-0645">Protease</keyword>
<dbReference type="SUPFAM" id="SSF140990">
    <property type="entry name" value="FtsH protease domain-like"/>
    <property type="match status" value="2"/>
</dbReference>
<keyword evidence="4" id="KW-0862">Zinc</keyword>
<accession>A0A8K0KFI4</accession>
<comment type="caution">
    <text evidence="8">The sequence shown here is derived from an EMBL/GenBank/DDBJ whole genome shotgun (WGS) entry which is preliminary data.</text>
</comment>
<dbReference type="OrthoDB" id="1413014at2759"/>
<dbReference type="Gene3D" id="1.10.8.60">
    <property type="match status" value="1"/>
</dbReference>
<gene>
    <name evidence="8" type="ORF">J437_LFUL013401</name>
</gene>
<evidence type="ECO:0000256" key="5">
    <source>
        <dbReference type="ARBA" id="ARBA00022840"/>
    </source>
</evidence>
<evidence type="ECO:0000256" key="6">
    <source>
        <dbReference type="ARBA" id="ARBA00023049"/>
    </source>
</evidence>
<evidence type="ECO:0000256" key="3">
    <source>
        <dbReference type="ARBA" id="ARBA00022741"/>
    </source>
</evidence>
<dbReference type="SMART" id="SM00382">
    <property type="entry name" value="AAA"/>
    <property type="match status" value="1"/>
</dbReference>
<dbReference type="GO" id="GO:0004222">
    <property type="term" value="F:metalloendopeptidase activity"/>
    <property type="evidence" value="ECO:0007669"/>
    <property type="project" value="InterPro"/>
</dbReference>
<protein>
    <recommendedName>
        <fullName evidence="7">AAA+ ATPase domain-containing protein</fullName>
    </recommendedName>
</protein>
<comment type="cofactor">
    <cofactor evidence="1">
        <name>Zn(2+)</name>
        <dbReference type="ChEBI" id="CHEBI:29105"/>
    </cofactor>
</comment>
<keyword evidence="3" id="KW-0547">Nucleotide-binding</keyword>
<keyword evidence="9" id="KW-1185">Reference proteome</keyword>
<dbReference type="GO" id="GO:0016887">
    <property type="term" value="F:ATP hydrolysis activity"/>
    <property type="evidence" value="ECO:0007669"/>
    <property type="project" value="InterPro"/>
</dbReference>